<dbReference type="EMBL" id="UINC01041230">
    <property type="protein sequence ID" value="SVB42208.1"/>
    <property type="molecule type" value="Genomic_DNA"/>
</dbReference>
<dbReference type="PANTHER" id="PTHR11138">
    <property type="entry name" value="METHIONYL-TRNA FORMYLTRANSFERASE"/>
    <property type="match status" value="1"/>
</dbReference>
<sequence length="305" mass="33395">MRLIIMGQQAFGKDCLEAVLEKGEDEIVAVYCAPDKEGKPVDPIKEFALEKGLPVIQPPNFKDKKVLDEIRALRADLCVMAYVTIFVPEAARDIPTHGSICFHPSLLPRHRGPSSINWALIGGTTKTGLTFFWPNDGLDEGEILLQKEVVVGPDDTLGTLYFQKIFPLGIEAALEAIDLVRSGNPPRIRQDESQATYESWCKHEHAEIDWSQPVDEVYNLVRGTNPQPGAWTIHNEDVLKIFDCSRVEVTGTPGEVVQVTEAGFIVAANGGSILVNRVRPVNDKKILAAEFASKSGLSAGVILGN</sequence>
<evidence type="ECO:0000256" key="1">
    <source>
        <dbReference type="ARBA" id="ARBA00022679"/>
    </source>
</evidence>
<evidence type="ECO:0000259" key="4">
    <source>
        <dbReference type="Pfam" id="PF02911"/>
    </source>
</evidence>
<reference evidence="5" key="1">
    <citation type="submission" date="2018-05" db="EMBL/GenBank/DDBJ databases">
        <authorList>
            <person name="Lanie J.A."/>
            <person name="Ng W.-L."/>
            <person name="Kazmierczak K.M."/>
            <person name="Andrzejewski T.M."/>
            <person name="Davidsen T.M."/>
            <person name="Wayne K.J."/>
            <person name="Tettelin H."/>
            <person name="Glass J.I."/>
            <person name="Rusch D."/>
            <person name="Podicherti R."/>
            <person name="Tsui H.-C.T."/>
            <person name="Winkler M.E."/>
        </authorList>
    </citation>
    <scope>NUCLEOTIDE SEQUENCE</scope>
</reference>
<dbReference type="SUPFAM" id="SSF53328">
    <property type="entry name" value="Formyltransferase"/>
    <property type="match status" value="1"/>
</dbReference>
<evidence type="ECO:0000259" key="3">
    <source>
        <dbReference type="Pfam" id="PF00551"/>
    </source>
</evidence>
<accession>A0A382DUZ8</accession>
<keyword evidence="1" id="KW-0808">Transferase</keyword>
<evidence type="ECO:0000313" key="5">
    <source>
        <dbReference type="EMBL" id="SVB42208.1"/>
    </source>
</evidence>
<organism evidence="5">
    <name type="scientific">marine metagenome</name>
    <dbReference type="NCBI Taxonomy" id="408172"/>
    <lineage>
        <taxon>unclassified sequences</taxon>
        <taxon>metagenomes</taxon>
        <taxon>ecological metagenomes</taxon>
    </lineage>
</organism>
<evidence type="ECO:0000256" key="2">
    <source>
        <dbReference type="ARBA" id="ARBA00022917"/>
    </source>
</evidence>
<feature type="domain" description="Formyl transferase N-terminal" evidence="3">
    <location>
        <begin position="3"/>
        <end position="161"/>
    </location>
</feature>
<dbReference type="GO" id="GO:0004479">
    <property type="term" value="F:methionyl-tRNA formyltransferase activity"/>
    <property type="evidence" value="ECO:0007669"/>
    <property type="project" value="TreeGrafter"/>
</dbReference>
<protein>
    <submittedName>
        <fullName evidence="5">Uncharacterized protein</fullName>
    </submittedName>
</protein>
<dbReference type="InterPro" id="IPR005793">
    <property type="entry name" value="Formyl_trans_C"/>
</dbReference>
<dbReference type="InterPro" id="IPR002376">
    <property type="entry name" value="Formyl_transf_N"/>
</dbReference>
<dbReference type="SUPFAM" id="SSF50486">
    <property type="entry name" value="FMT C-terminal domain-like"/>
    <property type="match status" value="1"/>
</dbReference>
<dbReference type="AlphaFoldDB" id="A0A382DUZ8"/>
<dbReference type="InterPro" id="IPR011034">
    <property type="entry name" value="Formyl_transferase-like_C_sf"/>
</dbReference>
<name>A0A382DUZ8_9ZZZZ</name>
<proteinExistence type="predicted"/>
<dbReference type="CDD" id="cd08704">
    <property type="entry name" value="Met_tRNA_FMT_C"/>
    <property type="match status" value="1"/>
</dbReference>
<feature type="domain" description="Formyl transferase C-terminal" evidence="4">
    <location>
        <begin position="202"/>
        <end position="294"/>
    </location>
</feature>
<dbReference type="Pfam" id="PF02911">
    <property type="entry name" value="Formyl_trans_C"/>
    <property type="match status" value="1"/>
</dbReference>
<dbReference type="InterPro" id="IPR036477">
    <property type="entry name" value="Formyl_transf_N_sf"/>
</dbReference>
<keyword evidence="2" id="KW-0648">Protein biosynthesis</keyword>
<gene>
    <name evidence="5" type="ORF">METZ01_LOCUS195062</name>
</gene>
<dbReference type="Gene3D" id="3.40.50.12230">
    <property type="match status" value="1"/>
</dbReference>
<dbReference type="GO" id="GO:0005829">
    <property type="term" value="C:cytosol"/>
    <property type="evidence" value="ECO:0007669"/>
    <property type="project" value="TreeGrafter"/>
</dbReference>
<dbReference type="PANTHER" id="PTHR11138:SF5">
    <property type="entry name" value="METHIONYL-TRNA FORMYLTRANSFERASE, MITOCHONDRIAL"/>
    <property type="match status" value="1"/>
</dbReference>
<dbReference type="Pfam" id="PF00551">
    <property type="entry name" value="Formyl_trans_N"/>
    <property type="match status" value="1"/>
</dbReference>
<dbReference type="InterPro" id="IPR044135">
    <property type="entry name" value="Met-tRNA-FMT_C"/>
</dbReference>